<dbReference type="RefSeq" id="WP_170227525.1">
    <property type="nucleotide sequence ID" value="NZ_BKAI01000002.1"/>
</dbReference>
<feature type="domain" description="Ig-like" evidence="1">
    <location>
        <begin position="549"/>
        <end position="632"/>
    </location>
</feature>
<evidence type="ECO:0000313" key="3">
    <source>
        <dbReference type="Proteomes" id="UP000199580"/>
    </source>
</evidence>
<gene>
    <name evidence="2" type="ORF">SAMN04487935_0990</name>
</gene>
<organism evidence="2 3">
    <name type="scientific">Flavobacterium noncentrifugens</name>
    <dbReference type="NCBI Taxonomy" id="1128970"/>
    <lineage>
        <taxon>Bacteria</taxon>
        <taxon>Pseudomonadati</taxon>
        <taxon>Bacteroidota</taxon>
        <taxon>Flavobacteriia</taxon>
        <taxon>Flavobacteriales</taxon>
        <taxon>Flavobacteriaceae</taxon>
        <taxon>Flavobacterium</taxon>
    </lineage>
</organism>
<reference evidence="2 3" key="1">
    <citation type="submission" date="2016-10" db="EMBL/GenBank/DDBJ databases">
        <authorList>
            <person name="de Groot N.N."/>
        </authorList>
    </citation>
    <scope>NUCLEOTIDE SEQUENCE [LARGE SCALE GENOMIC DNA]</scope>
    <source>
        <strain evidence="2 3">CGMCC 1.10076</strain>
    </source>
</reference>
<sequence>MKKITQTHLNSNSSNETKTTSAIERKCSAIFNSFQHAVKWIAVALLLIGSYTDASAQCPTPPGDPSVYGVDSWIGYVYSAIDAANPPTHPFTSPTLYKGYVTQPEIFDQNLGAGAISGANVCGTYTDGFSVRFRMTRTFPAGSYTFTIGGDDGVRLSFDGGATWEISDWNYHSYQTTSKTIYLSGTKNLVLENYDQGGDSRVTFTYTALCDNISTAPTTVSAPTSICNGSSTTLTVSGGTALSGSYYVWGTGTTVGLNPIAGQTGASISVSPSTTTSYWVRRKDAAPCNAETNGLTTSVTVNAKSTAPTAITGTTTICAGNNTTLTAANGTLAPGATYEWGTGAVTTANAISGQTGASINVSPTATTTYWVRRLDTGGSCAGYTAEASAVVTVNIPAGDQTSYGNGSWIGYVYASTEAASPPSNAFTTTYRGYITETETFNHNWVDAGPSGGNICGSYVDLFAVKFKMKKNFPAGWYTFTVGGDDGYRLSIDGGATYLVNNFVDHSYTSSVSNAVYLSGDANLVLDFYERTGQAQVSFAYTACNNYSTAPTTITGTTLICSGTNTTLAASGGNAAPGTTYQWGTGSTTLSTGTSASYTTANLTGTTTYWVRRVDPTPCNVTTDMIYQTVTVNTKSTTPATLTASPNNCNNVAGGISLTAGGNIMGTGAVYQWGTTNTVNNTTAFLSETTGTISVNPTATTIYWVRRVDAAPCSTTTGSLNITVYPASIAPTSITTTATTVCAGTNPVITINGGALFNGGYYQWGYGAISDANQLGTTTGTTFTVYPTATTTYWVRAKDNGSPCTTVTATASLTITVNVKSTNPSSISASSTCNNVTGGVSLTATGGTVGTGSVYQWGTTNTVSDANAFLTESTGTITVNSATPTVYWVRRIDATPCSTTPTGSVNITIYPPSIAPTSLTTPVTTICAGTNPVITIVGGTLFNGAYYQWGYGAVSDANQLGTTTGTTFTVYPSATTTYWVRIKDNGSPCSNISSAVSLAITVNVKSTNPTSISATSTCNNVAGGVQITAVGGTMGTGAVYQWGTTNTVNDANAFRTESTGIITVNPTAPTVYWVRRVDASPCSTTPTGSVNITIYPPSIAPTSLTGTAAVCSATNPVLTIAGGTLFNGAYYQWGSGIISDANQLGTTTATTFTVYPTVTTTYWVRIKDNGSPCATISAAVSLTVTVTPQAVAPNGVSGTTTICRGASTTLTATGATGTSYQWGTGTVSDANAVGTGNPITLTPLTTTTYWVRMVQQSPCTGNTGTYNVQVNVTQPSVAPTSITVSGTAGCPGTSRTLTATGSTLAGGASYQWGTGTVSDANAIAGTGNAITVTPFATTTYWVRIKDTGICSAYTTSASVSVVVNAPAGDPTAFGNNAWNVYGYLNSDITLATNAYLGYYIQTAITGAPLTFDSSTSWGTATSPSSATGYSGCAVPVDNFVFTAKRKGFPCGTYTLKMLNWDDVAELYVDGVRKWNCDSYSGGGACVGDVTGTFNLNENSTIEIRIKEIGGNANAALALTNITIASTAPATIAATNDTVCSGGATTITASGGTAGTNAVFEWGTGTVGDNIITGQTAALITVNPTITTTYWVRRKNSFCGTTTTAITKQITITGSVAGTISTAPTTICKGTKPKDIVLTGQTGSVIKWQTATNAAFTTGVTDIASTATTLTSAAMQAITATTYYRAVIQNGGCSAQFTNVLQIIIPADITYQNGVWSGTPDQYSTVTINSNLTLTSDLHVCSCQVTNGAVVTVGVGQNLVIINNLTVDTHLNSNIVVEDQGSIVQFEDAAVDIGSITVKRKTSTMKDFDFSYWSSPVQNQTLFDLSPLTRYDKYYSFNPITNAYVIHENGAAIMQPATGYLLRAPAGWSTANATNGIYEGTFKGIPNNGVVPVTIKKGAGTFNLIGNPYPSAIDIDAFLTDPVNASLVNGTIYLWTHNTAIASANAAGLYTYTSDDYAKYNLTGGVKTGATALTGGVKPDGKVASGQGFFIEAKTGLANGSYTANFKNNMRVVGHNGSFYKNQGPVAHTVNAIEKSRLWLDVSNSEGAFNELLVGYVTGATNEFDDMYDGKTMAAGNKITAYTISGSDTYAIQGRQLPFSDDEIIPVGYVSTIATNFTIRLDEFDGLFQSQDVYLIDNQEHVTHNLKNSDYTFATAAGTFNTRFEIRFKTATLATENHTANTNAVVISTDAKQVKVNASKAIETVEVYDLLGRRLFGKNKINTLEFKTAELTQATQVLVVKVRLENGYETSQKVIIK</sequence>
<dbReference type="Proteomes" id="UP000199580">
    <property type="component" value="Unassembled WGS sequence"/>
</dbReference>
<proteinExistence type="predicted"/>
<name>A0A1G8TKE6_9FLAO</name>
<dbReference type="NCBIfam" id="NF033708">
    <property type="entry name" value="T9SS_Cterm_ChiA"/>
    <property type="match status" value="1"/>
</dbReference>
<feature type="domain" description="Ig-like" evidence="1">
    <location>
        <begin position="1195"/>
        <end position="1270"/>
    </location>
</feature>
<evidence type="ECO:0000259" key="1">
    <source>
        <dbReference type="Pfam" id="PF19081"/>
    </source>
</evidence>
<protein>
    <recommendedName>
        <fullName evidence="1">Ig-like domain-containing protein</fullName>
    </recommendedName>
</protein>
<dbReference type="STRING" id="1128970.SAMN04487935_0990"/>
<evidence type="ECO:0000313" key="2">
    <source>
        <dbReference type="EMBL" id="SDJ41150.1"/>
    </source>
</evidence>
<dbReference type="InterPro" id="IPR044023">
    <property type="entry name" value="Ig_7"/>
</dbReference>
<accession>A0A1G8TKE6</accession>
<dbReference type="EMBL" id="FNEZ01000001">
    <property type="protein sequence ID" value="SDJ41150.1"/>
    <property type="molecule type" value="Genomic_DNA"/>
</dbReference>
<dbReference type="Pfam" id="PF19081">
    <property type="entry name" value="Ig_7"/>
    <property type="match status" value="2"/>
</dbReference>
<keyword evidence="3" id="KW-1185">Reference proteome</keyword>